<dbReference type="EMBL" id="JALJOR010000002">
    <property type="protein sequence ID" value="KAK9824400.1"/>
    <property type="molecule type" value="Genomic_DNA"/>
</dbReference>
<dbReference type="InterPro" id="IPR034004">
    <property type="entry name" value="Zn_ribbon_RPA12_C"/>
</dbReference>
<evidence type="ECO:0000259" key="10">
    <source>
        <dbReference type="PROSITE" id="PS51133"/>
    </source>
</evidence>
<dbReference type="Proteomes" id="UP001489004">
    <property type="component" value="Unassembled WGS sequence"/>
</dbReference>
<keyword evidence="5 8" id="KW-0862">Zinc</keyword>
<comment type="similarity">
    <text evidence="7">Belongs to the archaeal rpoM/eukaryotic RPA12/RPB9/RPC11 RNA polymerase family.</text>
</comment>
<dbReference type="SUPFAM" id="SSF57783">
    <property type="entry name" value="Zinc beta-ribbon"/>
    <property type="match status" value="1"/>
</dbReference>
<reference evidence="11 12" key="1">
    <citation type="journal article" date="2024" name="Nat. Commun.">
        <title>Phylogenomics reveals the evolutionary origins of lichenization in chlorophyte algae.</title>
        <authorList>
            <person name="Puginier C."/>
            <person name="Libourel C."/>
            <person name="Otte J."/>
            <person name="Skaloud P."/>
            <person name="Haon M."/>
            <person name="Grisel S."/>
            <person name="Petersen M."/>
            <person name="Berrin J.G."/>
            <person name="Delaux P.M."/>
            <person name="Dal Grande F."/>
            <person name="Keller J."/>
        </authorList>
    </citation>
    <scope>NUCLEOTIDE SEQUENCE [LARGE SCALE GENOMIC DNA]</scope>
    <source>
        <strain evidence="11 12">SAG 2043</strain>
    </source>
</reference>
<dbReference type="InterPro" id="IPR012164">
    <property type="entry name" value="Rpa12/Rpb9/Rpc10/TFS"/>
</dbReference>
<protein>
    <recommendedName>
        <fullName evidence="7">DNA-directed RNA polymerase subunit</fullName>
    </recommendedName>
</protein>
<evidence type="ECO:0000256" key="7">
    <source>
        <dbReference type="PIRNR" id="PIRNR005586"/>
    </source>
</evidence>
<evidence type="ECO:0000256" key="5">
    <source>
        <dbReference type="ARBA" id="ARBA00022833"/>
    </source>
</evidence>
<evidence type="ECO:0000313" key="12">
    <source>
        <dbReference type="Proteomes" id="UP001489004"/>
    </source>
</evidence>
<evidence type="ECO:0000256" key="9">
    <source>
        <dbReference type="PROSITE-ProRule" id="PRU00472"/>
    </source>
</evidence>
<dbReference type="GO" id="GO:0005736">
    <property type="term" value="C:RNA polymerase I complex"/>
    <property type="evidence" value="ECO:0007669"/>
    <property type="project" value="TreeGrafter"/>
</dbReference>
<dbReference type="AlphaFoldDB" id="A0AAW1QSE1"/>
<feature type="domain" description="TFIIS-type" evidence="10">
    <location>
        <begin position="84"/>
        <end position="124"/>
    </location>
</feature>
<keyword evidence="12" id="KW-1185">Reference proteome</keyword>
<comment type="function">
    <text evidence="7">DNA-dependent RNA polymerase catalyzes the transcription of DNA into RNA using the four ribonucleoside triphosphates as substrates.</text>
</comment>
<dbReference type="GO" id="GO:0003676">
    <property type="term" value="F:nucleic acid binding"/>
    <property type="evidence" value="ECO:0007669"/>
    <property type="project" value="InterPro"/>
</dbReference>
<dbReference type="PANTHER" id="PTHR11239">
    <property type="entry name" value="DNA-DIRECTED RNA POLYMERASE"/>
    <property type="match status" value="1"/>
</dbReference>
<gene>
    <name evidence="11" type="ORF">WJX72_010019</name>
</gene>
<dbReference type="GO" id="GO:0008270">
    <property type="term" value="F:zinc ion binding"/>
    <property type="evidence" value="ECO:0007669"/>
    <property type="project" value="UniProtKB-KW"/>
</dbReference>
<keyword evidence="6 7" id="KW-0539">Nucleus</keyword>
<dbReference type="Pfam" id="PF01096">
    <property type="entry name" value="Zn_ribbon_TFIIS"/>
    <property type="match status" value="1"/>
</dbReference>
<sequence length="127" mass="14730">MAQQKAWMFCPISGALLEYDIRNAVAVCPLSTFRKDLADIQDIKTEHKCNMDDYRKRFNLEPLVKAKEDEEMEELMQGRSRATVDEDCPECGHHGLEFYTMQLRSADEGQTVFYECPDCGHKWSQNT</sequence>
<feature type="binding site" evidence="8">
    <location>
        <position position="119"/>
    </location>
    <ligand>
        <name>Zn(2+)</name>
        <dbReference type="ChEBI" id="CHEBI:29105"/>
        <label>2</label>
    </ligand>
</feature>
<comment type="caution">
    <text evidence="11">The sequence shown here is derived from an EMBL/GenBank/DDBJ whole genome shotgun (WGS) entry which is preliminary data.</text>
</comment>
<dbReference type="SMART" id="SM00440">
    <property type="entry name" value="ZnF_C2C2"/>
    <property type="match status" value="1"/>
</dbReference>
<dbReference type="PROSITE" id="PS51133">
    <property type="entry name" value="ZF_TFIIS_2"/>
    <property type="match status" value="1"/>
</dbReference>
<feature type="binding site" evidence="8">
    <location>
        <position position="116"/>
    </location>
    <ligand>
        <name>Zn(2+)</name>
        <dbReference type="ChEBI" id="CHEBI:29105"/>
        <label>2</label>
    </ligand>
</feature>
<dbReference type="PANTHER" id="PTHR11239:SF14">
    <property type="entry name" value="DNA-DIRECTED RNA POLYMERASE I SUBUNIT RPA12"/>
    <property type="match status" value="1"/>
</dbReference>
<keyword evidence="3 8" id="KW-0479">Metal-binding</keyword>
<evidence type="ECO:0000313" key="11">
    <source>
        <dbReference type="EMBL" id="KAK9824400.1"/>
    </source>
</evidence>
<name>A0AAW1QSE1_9CHLO</name>
<comment type="subcellular location">
    <subcellularLocation>
        <location evidence="1">Nucleus</location>
        <location evidence="1">Nucleolus</location>
    </subcellularLocation>
</comment>
<dbReference type="PIRSF" id="PIRSF005586">
    <property type="entry name" value="RNApol_RpoM"/>
    <property type="match status" value="1"/>
</dbReference>
<evidence type="ECO:0000256" key="2">
    <source>
        <dbReference type="ARBA" id="ARBA00022478"/>
    </source>
</evidence>
<dbReference type="GO" id="GO:0006363">
    <property type="term" value="P:termination of RNA polymerase I transcription"/>
    <property type="evidence" value="ECO:0007669"/>
    <property type="project" value="TreeGrafter"/>
</dbReference>
<dbReference type="GO" id="GO:0003899">
    <property type="term" value="F:DNA-directed RNA polymerase activity"/>
    <property type="evidence" value="ECO:0007669"/>
    <property type="project" value="InterPro"/>
</dbReference>
<accession>A0AAW1QSE1</accession>
<dbReference type="CDD" id="cd10507">
    <property type="entry name" value="Zn-ribbon_RPA12"/>
    <property type="match status" value="1"/>
</dbReference>
<evidence type="ECO:0000256" key="1">
    <source>
        <dbReference type="ARBA" id="ARBA00004604"/>
    </source>
</evidence>
<evidence type="ECO:0000256" key="3">
    <source>
        <dbReference type="ARBA" id="ARBA00022723"/>
    </source>
</evidence>
<dbReference type="PROSITE" id="PS00466">
    <property type="entry name" value="ZF_TFIIS_1"/>
    <property type="match status" value="1"/>
</dbReference>
<proteinExistence type="inferred from homology"/>
<evidence type="ECO:0000256" key="8">
    <source>
        <dbReference type="PIRSR" id="PIRSR005586-1"/>
    </source>
</evidence>
<dbReference type="Gene3D" id="2.20.25.10">
    <property type="match status" value="1"/>
</dbReference>
<feature type="binding site" evidence="8">
    <location>
        <position position="91"/>
    </location>
    <ligand>
        <name>Zn(2+)</name>
        <dbReference type="ChEBI" id="CHEBI:29105"/>
        <label>2</label>
    </ligand>
</feature>
<dbReference type="InterPro" id="IPR001222">
    <property type="entry name" value="Znf_TFIIS"/>
</dbReference>
<evidence type="ECO:0000256" key="4">
    <source>
        <dbReference type="ARBA" id="ARBA00022771"/>
    </source>
</evidence>
<keyword evidence="4 9" id="KW-0863">Zinc-finger</keyword>
<organism evidence="11 12">
    <name type="scientific">[Myrmecia] bisecta</name>
    <dbReference type="NCBI Taxonomy" id="41462"/>
    <lineage>
        <taxon>Eukaryota</taxon>
        <taxon>Viridiplantae</taxon>
        <taxon>Chlorophyta</taxon>
        <taxon>core chlorophytes</taxon>
        <taxon>Trebouxiophyceae</taxon>
        <taxon>Trebouxiales</taxon>
        <taxon>Trebouxiaceae</taxon>
        <taxon>Myrmecia</taxon>
    </lineage>
</organism>
<keyword evidence="7" id="KW-0804">Transcription</keyword>
<evidence type="ECO:0000256" key="6">
    <source>
        <dbReference type="ARBA" id="ARBA00023242"/>
    </source>
</evidence>
<keyword evidence="2 7" id="KW-0240">DNA-directed RNA polymerase</keyword>
<feature type="binding site" evidence="8">
    <location>
        <position position="88"/>
    </location>
    <ligand>
        <name>Zn(2+)</name>
        <dbReference type="ChEBI" id="CHEBI:29105"/>
        <label>2</label>
    </ligand>
</feature>